<dbReference type="OrthoDB" id="9872819at2"/>
<sequence length="109" mass="11711">MSRKNTEAGGLDGPKHGPESFLAVIATTLALMAEAMFGKDGWYPYTLLGLGMLGFGLAVQTGTARRAGMGVLAAVLGAVVFRYLFWLFAYTIPGMFFAIFSSDPSDMRF</sequence>
<keyword evidence="1" id="KW-0812">Transmembrane</keyword>
<gene>
    <name evidence="2" type="ordered locus">Srot_0642</name>
</gene>
<organism evidence="2 3">
    <name type="scientific">Segniliparus rotundus (strain ATCC BAA-972 / CDC 1076 / CIP 108378 / DSM 44985 / JCM 13578)</name>
    <dbReference type="NCBI Taxonomy" id="640132"/>
    <lineage>
        <taxon>Bacteria</taxon>
        <taxon>Bacillati</taxon>
        <taxon>Actinomycetota</taxon>
        <taxon>Actinomycetes</taxon>
        <taxon>Mycobacteriales</taxon>
        <taxon>Segniliparaceae</taxon>
        <taxon>Segniliparus</taxon>
    </lineage>
</organism>
<name>D6ZCT2_SEGRD</name>
<evidence type="ECO:0000313" key="2">
    <source>
        <dbReference type="EMBL" id="ADG97124.1"/>
    </source>
</evidence>
<keyword evidence="3" id="KW-1185">Reference proteome</keyword>
<keyword evidence="1" id="KW-0472">Membrane</keyword>
<feature type="transmembrane region" description="Helical" evidence="1">
    <location>
        <begin position="71"/>
        <end position="100"/>
    </location>
</feature>
<dbReference type="EMBL" id="CP001958">
    <property type="protein sequence ID" value="ADG97124.1"/>
    <property type="molecule type" value="Genomic_DNA"/>
</dbReference>
<reference evidence="2 3" key="1">
    <citation type="journal article" date="2010" name="Stand. Genomic Sci.">
        <title>Complete genome sequence of Segniliparus rotundus type strain (CDC 1076).</title>
        <authorList>
            <person name="Sikorski J."/>
            <person name="Lapidus A."/>
            <person name="Copeland A."/>
            <person name="Misra M."/>
            <person name="Glavina Del Rio T."/>
            <person name="Nolan M."/>
            <person name="Lucas S."/>
            <person name="Chen F."/>
            <person name="Tice H."/>
            <person name="Cheng J.F."/>
            <person name="Jando M."/>
            <person name="Schneider S."/>
            <person name="Bruce D."/>
            <person name="Goodwin L."/>
            <person name="Pitluck S."/>
            <person name="Liolios K."/>
            <person name="Mikhailova N."/>
            <person name="Pati A."/>
            <person name="Ivanova N."/>
            <person name="Mavromatis K."/>
            <person name="Chen A."/>
            <person name="Palaniappan K."/>
            <person name="Chertkov O."/>
            <person name="Land M."/>
            <person name="Hauser L."/>
            <person name="Chang Y.J."/>
            <person name="Jeffries C.D."/>
            <person name="Brettin T."/>
            <person name="Detter J.C."/>
            <person name="Han C."/>
            <person name="Rohde M."/>
            <person name="Goker M."/>
            <person name="Bristow J."/>
            <person name="Eisen J.A."/>
            <person name="Markowitz V."/>
            <person name="Hugenholtz P."/>
            <person name="Kyrpides N.C."/>
            <person name="Klenk H.P."/>
        </authorList>
    </citation>
    <scope>NUCLEOTIDE SEQUENCE [LARGE SCALE GENOMIC DNA]</scope>
    <source>
        <strain evidence="3">ATCC BAA-972 / CDC 1076 / CIP 108378 / DSM 44985 / JCM 13578</strain>
    </source>
</reference>
<feature type="transmembrane region" description="Helical" evidence="1">
    <location>
        <begin position="42"/>
        <end position="59"/>
    </location>
</feature>
<dbReference type="STRING" id="640132.Srot_0642"/>
<dbReference type="Proteomes" id="UP000002247">
    <property type="component" value="Chromosome"/>
</dbReference>
<dbReference type="RefSeq" id="WP_013137580.1">
    <property type="nucleotide sequence ID" value="NC_014168.1"/>
</dbReference>
<proteinExistence type="predicted"/>
<dbReference type="HOGENOM" id="CLU_2156609_0_0_11"/>
<evidence type="ECO:0000256" key="1">
    <source>
        <dbReference type="SAM" id="Phobius"/>
    </source>
</evidence>
<dbReference type="AlphaFoldDB" id="D6ZCT2"/>
<feature type="transmembrane region" description="Helical" evidence="1">
    <location>
        <begin position="20"/>
        <end position="36"/>
    </location>
</feature>
<protein>
    <submittedName>
        <fullName evidence="2">Uncharacterized protein</fullName>
    </submittedName>
</protein>
<accession>D6ZCT2</accession>
<dbReference type="KEGG" id="srt:Srot_0642"/>
<evidence type="ECO:0000313" key="3">
    <source>
        <dbReference type="Proteomes" id="UP000002247"/>
    </source>
</evidence>
<keyword evidence="1" id="KW-1133">Transmembrane helix</keyword>